<dbReference type="Gene3D" id="2.120.10.80">
    <property type="entry name" value="Kelch-type beta propeller"/>
    <property type="match status" value="2"/>
</dbReference>
<evidence type="ECO:0000313" key="3">
    <source>
        <dbReference type="Proteomes" id="UP000187455"/>
    </source>
</evidence>
<reference evidence="2 3" key="1">
    <citation type="journal article" date="2016" name="Mol. Biol. Evol.">
        <title>Genome-Wide Survey of Gut Fungi (Harpellales) Reveals the First Horizontally Transferred Ubiquitin Gene from a Mosquito Host.</title>
        <authorList>
            <person name="Wang Y."/>
            <person name="White M.M."/>
            <person name="Kvist S."/>
            <person name="Moncalvo J.M."/>
        </authorList>
    </citation>
    <scope>NUCLEOTIDE SEQUENCE [LARGE SCALE GENOMIC DNA]</scope>
    <source>
        <strain evidence="2 3">ALG-7-W6</strain>
    </source>
</reference>
<dbReference type="AlphaFoldDB" id="A0A1R0H397"/>
<dbReference type="EMBL" id="LSSL01000822">
    <property type="protein sequence ID" value="OLY83605.1"/>
    <property type="molecule type" value="Genomic_DNA"/>
</dbReference>
<proteinExistence type="predicted"/>
<dbReference type="InterPro" id="IPR015915">
    <property type="entry name" value="Kelch-typ_b-propeller"/>
</dbReference>
<gene>
    <name evidence="2" type="ORF">AYI68_g2251</name>
</gene>
<organism evidence="2 3">
    <name type="scientific">Smittium mucronatum</name>
    <dbReference type="NCBI Taxonomy" id="133383"/>
    <lineage>
        <taxon>Eukaryota</taxon>
        <taxon>Fungi</taxon>
        <taxon>Fungi incertae sedis</taxon>
        <taxon>Zoopagomycota</taxon>
        <taxon>Kickxellomycotina</taxon>
        <taxon>Harpellomycetes</taxon>
        <taxon>Harpellales</taxon>
        <taxon>Legeriomycetaceae</taxon>
        <taxon>Smittium</taxon>
    </lineage>
</organism>
<dbReference type="STRING" id="133383.A0A1R0H397"/>
<protein>
    <submittedName>
        <fullName evidence="2">F-box/kelch-repeat protein</fullName>
    </submittedName>
</protein>
<evidence type="ECO:0000313" key="2">
    <source>
        <dbReference type="EMBL" id="OLY83605.1"/>
    </source>
</evidence>
<name>A0A1R0H397_9FUNG</name>
<dbReference type="SUPFAM" id="SSF117281">
    <property type="entry name" value="Kelch motif"/>
    <property type="match status" value="2"/>
</dbReference>
<feature type="signal peptide" evidence="1">
    <location>
        <begin position="1"/>
        <end position="21"/>
    </location>
</feature>
<keyword evidence="1" id="KW-0732">Signal</keyword>
<evidence type="ECO:0000256" key="1">
    <source>
        <dbReference type="SAM" id="SignalP"/>
    </source>
</evidence>
<accession>A0A1R0H397</accession>
<dbReference type="OrthoDB" id="432528at2759"/>
<sequence length="388" mass="41519">MKVAFASGISLFLQLQNFVGAQSGNFDLKGDVTSWTKGEARLSSSRSFLGAASAGEYALFVGGVDSDGNRSDSADMFNINDYGLLKSKISEARSEMGSGSFMNGRYAVFAGGKINDTALSRRIDIYDSELHAWILLEMSSARASPQLIDLGGILAIYGGAILEPPFISRTIDYLDSNLRLTTTQDRVSGYPFVGISAGNTALSSGIVLGGYTNSNLGGDMILYGPSNQTLFFKKNGNVVELEALDPVPSPRLGMQGAFSFDSLVYAGGHTIANDGYTLVPSNKISTFNSRRNFHTDLQITLSEPRTYIYSGAFQRFVLFWGGGSSKILEIFDSTNLGLVANVPQAFNLTISRDVAGTTVAKECIMFVGGGQVWSTGKPTDSVEIIRGC</sequence>
<feature type="chain" id="PRO_5012638698" evidence="1">
    <location>
        <begin position="22"/>
        <end position="388"/>
    </location>
</feature>
<keyword evidence="3" id="KW-1185">Reference proteome</keyword>
<dbReference type="Proteomes" id="UP000187455">
    <property type="component" value="Unassembled WGS sequence"/>
</dbReference>
<comment type="caution">
    <text evidence="2">The sequence shown here is derived from an EMBL/GenBank/DDBJ whole genome shotgun (WGS) entry which is preliminary data.</text>
</comment>